<protein>
    <submittedName>
        <fullName evidence="1">Helix-turn-helix domain-containing protein</fullName>
    </submittedName>
</protein>
<evidence type="ECO:0000313" key="1">
    <source>
        <dbReference type="EMBL" id="XKR68137.1"/>
    </source>
</evidence>
<keyword evidence="2" id="KW-1185">Reference proteome</keyword>
<organism evidence="1 2">
    <name type="scientific">Staphylococcus hyicus</name>
    <dbReference type="NCBI Taxonomy" id="1284"/>
    <lineage>
        <taxon>Bacteria</taxon>
        <taxon>Bacillati</taxon>
        <taxon>Bacillota</taxon>
        <taxon>Bacilli</taxon>
        <taxon>Bacillales</taxon>
        <taxon>Staphylococcaceae</taxon>
        <taxon>Staphylococcus</taxon>
    </lineage>
</organism>
<proteinExistence type="predicted"/>
<name>A0ACD5FJE2_STAHY</name>
<gene>
    <name evidence="1" type="ORF">QUC96_006450</name>
</gene>
<sequence length="365" mass="42723">MIQIHKTIKRERLRCGMTQERLANCLNTSKTTISKWENGALFPDITLLPRLSKIFNISIDALINDKTELTNEEITDISLKLSNMIDHSSYEDYLMTLKEYYLDHANEFKFLNSLLSILTNNILYCSDEALFKQTINLSNEIIKTTEDNCETIHLIKHAQGYKTLLYTFENNIQAVIDTTPDYDLKLGEQAFLSIAYLKQDNFEKAKNILHADMYQSLMILMYEFSLMLLLNLHTLSIKSLEDRFSHFNKAFNVDHLFPLLSLNCYYQFALHYASHNEEKAMTHLNHYCKCFSKLTKSFTYQNDEMFTNIAEMHGTLPLGNRLPANYEHTLKTVVSKVLENEAFLSLNRFEEIKRKLQHIYNQRSL</sequence>
<dbReference type="Proteomes" id="UP001234913">
    <property type="component" value="Chromosome"/>
</dbReference>
<evidence type="ECO:0000313" key="2">
    <source>
        <dbReference type="Proteomes" id="UP001234913"/>
    </source>
</evidence>
<dbReference type="EMBL" id="CP171742">
    <property type="protein sequence ID" value="XKR68137.1"/>
    <property type="molecule type" value="Genomic_DNA"/>
</dbReference>
<accession>A0ACD5FJE2</accession>
<reference evidence="1" key="1">
    <citation type="submission" date="2024-09" db="EMBL/GenBank/DDBJ databases">
        <authorList>
            <person name="Gagne-Thivierge C."/>
        </authorList>
    </citation>
    <scope>NUCLEOTIDE SEQUENCE</scope>
    <source>
        <strain evidence="1">SC310</strain>
    </source>
</reference>